<keyword evidence="2" id="KW-1185">Reference proteome</keyword>
<proteinExistence type="predicted"/>
<dbReference type="InterPro" id="IPR021341">
    <property type="entry name" value="DUF2958"/>
</dbReference>
<gene>
    <name evidence="1" type="ORF">ACFSTE_09335</name>
</gene>
<dbReference type="RefSeq" id="WP_378253227.1">
    <property type="nucleotide sequence ID" value="NZ_JBHSJV010000001.1"/>
</dbReference>
<comment type="caution">
    <text evidence="1">The sequence shown here is derived from an EMBL/GenBank/DDBJ whole genome shotgun (WGS) entry which is preliminary data.</text>
</comment>
<accession>A0ABW5N8U2</accession>
<reference evidence="2" key="1">
    <citation type="journal article" date="2019" name="Int. J. Syst. Evol. Microbiol.">
        <title>The Global Catalogue of Microorganisms (GCM) 10K type strain sequencing project: providing services to taxonomists for standard genome sequencing and annotation.</title>
        <authorList>
            <consortium name="The Broad Institute Genomics Platform"/>
            <consortium name="The Broad Institute Genome Sequencing Center for Infectious Disease"/>
            <person name="Wu L."/>
            <person name="Ma J."/>
        </authorList>
    </citation>
    <scope>NUCLEOTIDE SEQUENCE [LARGE SCALE GENOMIC DNA]</scope>
    <source>
        <strain evidence="2">KCTC 42423</strain>
    </source>
</reference>
<evidence type="ECO:0000313" key="2">
    <source>
        <dbReference type="Proteomes" id="UP001597459"/>
    </source>
</evidence>
<sequence length="119" mass="13924">MKLITPELEARFAEVGDQSDIENPIIIAKFFDPVGSGTWYATEYDKETKICHGYVTGFANDEWGSFSIDELESIKRPLGLRIERDLYCKEQTFDELFPKKNKDRLSELPKNKEEQERER</sequence>
<name>A0ABW5N8U2_9FLAO</name>
<dbReference type="Proteomes" id="UP001597459">
    <property type="component" value="Unassembled WGS sequence"/>
</dbReference>
<dbReference type="EMBL" id="JBHULX010000013">
    <property type="protein sequence ID" value="MFD2591033.1"/>
    <property type="molecule type" value="Genomic_DNA"/>
</dbReference>
<evidence type="ECO:0000313" key="1">
    <source>
        <dbReference type="EMBL" id="MFD2591033.1"/>
    </source>
</evidence>
<dbReference type="Pfam" id="PF11171">
    <property type="entry name" value="DUF2958"/>
    <property type="match status" value="1"/>
</dbReference>
<protein>
    <submittedName>
        <fullName evidence="1">DUF2958 domain-containing protein</fullName>
    </submittedName>
</protein>
<organism evidence="1 2">
    <name type="scientific">Aquimarina hainanensis</name>
    <dbReference type="NCBI Taxonomy" id="1578017"/>
    <lineage>
        <taxon>Bacteria</taxon>
        <taxon>Pseudomonadati</taxon>
        <taxon>Bacteroidota</taxon>
        <taxon>Flavobacteriia</taxon>
        <taxon>Flavobacteriales</taxon>
        <taxon>Flavobacteriaceae</taxon>
        <taxon>Aquimarina</taxon>
    </lineage>
</organism>